<proteinExistence type="inferred from homology"/>
<dbReference type="EMBL" id="FQ312005">
    <property type="protein sequence ID" value="CBW25252.1"/>
    <property type="molecule type" value="Genomic_DNA"/>
</dbReference>
<evidence type="ECO:0000256" key="1">
    <source>
        <dbReference type="ARBA" id="ARBA00000083"/>
    </source>
</evidence>
<comment type="similarity">
    <text evidence="4 10">Belongs to the NAD(P)-dependent epimerase/dehydratase family.</text>
</comment>
<keyword evidence="7 10" id="KW-0520">NAD</keyword>
<evidence type="ECO:0000256" key="2">
    <source>
        <dbReference type="ARBA" id="ARBA00001911"/>
    </source>
</evidence>
<comment type="pathway">
    <text evidence="3 10">Carbohydrate metabolism; galactose metabolism.</text>
</comment>
<dbReference type="HOGENOM" id="CLU_007383_1_10_7"/>
<accession>E1X3F7</accession>
<protein>
    <recommendedName>
        <fullName evidence="6 10">UDP-glucose 4-epimerase</fullName>
        <ecNumber evidence="5 10">5.1.3.2</ecNumber>
    </recommendedName>
</protein>
<dbReference type="eggNOG" id="COG1087">
    <property type="taxonomic scope" value="Bacteria"/>
</dbReference>
<comment type="catalytic activity">
    <reaction evidence="1 10">
        <text>UDP-alpha-D-glucose = UDP-alpha-D-galactose</text>
        <dbReference type="Rhea" id="RHEA:22168"/>
        <dbReference type="ChEBI" id="CHEBI:58885"/>
        <dbReference type="ChEBI" id="CHEBI:66914"/>
        <dbReference type="EC" id="5.1.3.2"/>
    </reaction>
</comment>
<keyword evidence="13" id="KW-1185">Reference proteome</keyword>
<dbReference type="Gene3D" id="3.90.25.10">
    <property type="entry name" value="UDP-galactose 4-epimerase, domain 1"/>
    <property type="match status" value="1"/>
</dbReference>
<name>E1X3F7_HALMS</name>
<dbReference type="PATRIC" id="fig|862908.3.peg.316"/>
<dbReference type="Gene3D" id="3.40.50.720">
    <property type="entry name" value="NAD(P)-binding Rossmann-like Domain"/>
    <property type="match status" value="1"/>
</dbReference>
<evidence type="ECO:0000256" key="4">
    <source>
        <dbReference type="ARBA" id="ARBA00007637"/>
    </source>
</evidence>
<dbReference type="EC" id="5.1.3.2" evidence="5 10"/>
<evidence type="ECO:0000256" key="3">
    <source>
        <dbReference type="ARBA" id="ARBA00004947"/>
    </source>
</evidence>
<sequence length="324" mass="36123">MAKILVTGGAGYIGSHIVNLLRSTEHEVVVYDDLSTGRRESVTFGRLVVGELEDIEKLEGLIQEERFDACFHFAGSIIVPESVENPLKYYNNNTQNTLDLINLCVENNINKFIFSSTAAVYGEPAGGVCTEETSTNPINPYGRTKLMTEWMLQDVAKAHKDFEYIALRYFNVAGASVDGRVGQCSPLSTHLIKLACEAALGKREELLIFGDDYETRDGTCIRDYIHTDDLARAHLDALDYLLGGGKSEVMNCGYGNGFTVKEVIDVVKRVSGVNFRVKVAPRRDGDPPVLMSKTEKISKKLRWKPKYNDLSVIVKTALDWEREL</sequence>
<dbReference type="PANTHER" id="PTHR43725:SF53">
    <property type="entry name" value="UDP-ARABINOSE 4-EPIMERASE 1"/>
    <property type="match status" value="1"/>
</dbReference>
<dbReference type="InterPro" id="IPR005886">
    <property type="entry name" value="UDP_G4E"/>
</dbReference>
<keyword evidence="8 10" id="KW-0413">Isomerase</keyword>
<evidence type="ECO:0000259" key="11">
    <source>
        <dbReference type="Pfam" id="PF01370"/>
    </source>
</evidence>
<dbReference type="AlphaFoldDB" id="E1X3F7"/>
<evidence type="ECO:0000256" key="5">
    <source>
        <dbReference type="ARBA" id="ARBA00013189"/>
    </source>
</evidence>
<evidence type="ECO:0000256" key="9">
    <source>
        <dbReference type="ARBA" id="ARBA00023277"/>
    </source>
</evidence>
<dbReference type="InterPro" id="IPR001509">
    <property type="entry name" value="Epimerase_deHydtase"/>
</dbReference>
<dbReference type="STRING" id="862908.BMS_0328"/>
<dbReference type="UniPathway" id="UPA00214"/>
<evidence type="ECO:0000256" key="8">
    <source>
        <dbReference type="ARBA" id="ARBA00023235"/>
    </source>
</evidence>
<organism evidence="12 13">
    <name type="scientific">Halobacteriovorax marinus (strain ATCC BAA-682 / DSM 15412 / SJ)</name>
    <name type="common">Bacteriovorax marinus</name>
    <dbReference type="NCBI Taxonomy" id="862908"/>
    <lineage>
        <taxon>Bacteria</taxon>
        <taxon>Pseudomonadati</taxon>
        <taxon>Bdellovibrionota</taxon>
        <taxon>Bacteriovoracia</taxon>
        <taxon>Bacteriovoracales</taxon>
        <taxon>Halobacteriovoraceae</taxon>
        <taxon>Halobacteriovorax</taxon>
    </lineage>
</organism>
<dbReference type="InterPro" id="IPR036291">
    <property type="entry name" value="NAD(P)-bd_dom_sf"/>
</dbReference>
<dbReference type="GO" id="GO:0033499">
    <property type="term" value="P:galactose catabolic process via UDP-galactose, Leloir pathway"/>
    <property type="evidence" value="ECO:0007669"/>
    <property type="project" value="TreeGrafter"/>
</dbReference>
<evidence type="ECO:0000256" key="10">
    <source>
        <dbReference type="RuleBase" id="RU366046"/>
    </source>
</evidence>
<evidence type="ECO:0000313" key="12">
    <source>
        <dbReference type="EMBL" id="CBW25252.1"/>
    </source>
</evidence>
<gene>
    <name evidence="12" type="primary">exoB</name>
    <name evidence="12" type="ordered locus">BMS_0328</name>
</gene>
<keyword evidence="9 10" id="KW-0119">Carbohydrate metabolism</keyword>
<comment type="subunit">
    <text evidence="10">Homodimer.</text>
</comment>
<dbReference type="CDD" id="cd05247">
    <property type="entry name" value="UDP_G4E_1_SDR_e"/>
    <property type="match status" value="1"/>
</dbReference>
<evidence type="ECO:0000256" key="6">
    <source>
        <dbReference type="ARBA" id="ARBA00018569"/>
    </source>
</evidence>
<evidence type="ECO:0000256" key="7">
    <source>
        <dbReference type="ARBA" id="ARBA00023027"/>
    </source>
</evidence>
<evidence type="ECO:0000313" key="13">
    <source>
        <dbReference type="Proteomes" id="UP000008963"/>
    </source>
</evidence>
<dbReference type="OrthoDB" id="9803010at2"/>
<feature type="domain" description="NAD-dependent epimerase/dehydratase" evidence="11">
    <location>
        <begin position="4"/>
        <end position="253"/>
    </location>
</feature>
<dbReference type="Pfam" id="PF01370">
    <property type="entry name" value="Epimerase"/>
    <property type="match status" value="1"/>
</dbReference>
<dbReference type="Proteomes" id="UP000008963">
    <property type="component" value="Chromosome"/>
</dbReference>
<dbReference type="GO" id="GO:0003978">
    <property type="term" value="F:UDP-glucose 4-epimerase activity"/>
    <property type="evidence" value="ECO:0007669"/>
    <property type="project" value="UniProtKB-UniRule"/>
</dbReference>
<dbReference type="PANTHER" id="PTHR43725">
    <property type="entry name" value="UDP-GLUCOSE 4-EPIMERASE"/>
    <property type="match status" value="1"/>
</dbReference>
<reference evidence="13" key="1">
    <citation type="journal article" date="2013" name="ISME J.">
        <title>A small predatory core genome in the divergent marine Bacteriovorax marinus SJ and the terrestrial Bdellovibrio bacteriovorus.</title>
        <authorList>
            <person name="Crossman L.C."/>
            <person name="Chen H."/>
            <person name="Cerdeno-Tarraga A.M."/>
            <person name="Brooks K."/>
            <person name="Quail M.A."/>
            <person name="Pineiro S.A."/>
            <person name="Hobley L."/>
            <person name="Sockett R.E."/>
            <person name="Bentley S.D."/>
            <person name="Parkhill J."/>
            <person name="Williams H.N."/>
            <person name="Stine O.C."/>
        </authorList>
    </citation>
    <scope>NUCLEOTIDE SEQUENCE [LARGE SCALE GENOMIC DNA]</scope>
    <source>
        <strain evidence="13">ATCC BAA-682 / DSM 15412 / SJ</strain>
    </source>
</reference>
<comment type="cofactor">
    <cofactor evidence="2 10">
        <name>NAD(+)</name>
        <dbReference type="ChEBI" id="CHEBI:57540"/>
    </cofactor>
</comment>
<dbReference type="NCBIfam" id="TIGR01179">
    <property type="entry name" value="galE"/>
    <property type="match status" value="1"/>
</dbReference>
<dbReference type="SUPFAM" id="SSF51735">
    <property type="entry name" value="NAD(P)-binding Rossmann-fold domains"/>
    <property type="match status" value="1"/>
</dbReference>
<dbReference type="RefSeq" id="WP_014243040.1">
    <property type="nucleotide sequence ID" value="NC_016620.1"/>
</dbReference>
<dbReference type="KEGG" id="bmx:BMS_0328"/>